<dbReference type="PROSITE" id="PS50931">
    <property type="entry name" value="HTH_LYSR"/>
    <property type="match status" value="1"/>
</dbReference>
<dbReference type="Pfam" id="PF00126">
    <property type="entry name" value="HTH_1"/>
    <property type="match status" value="1"/>
</dbReference>
<dbReference type="GO" id="GO:0006351">
    <property type="term" value="P:DNA-templated transcription"/>
    <property type="evidence" value="ECO:0007669"/>
    <property type="project" value="TreeGrafter"/>
</dbReference>
<accession>A0A3B0XVR2</accession>
<keyword evidence="3" id="KW-0238">DNA-binding</keyword>
<dbReference type="InterPro" id="IPR036388">
    <property type="entry name" value="WH-like_DNA-bd_sf"/>
</dbReference>
<proteinExistence type="inferred from homology"/>
<protein>
    <submittedName>
        <fullName evidence="6">Transcriptional regulator, LysR family</fullName>
    </submittedName>
</protein>
<dbReference type="AlphaFoldDB" id="A0A3B0XVR2"/>
<dbReference type="InterPro" id="IPR005119">
    <property type="entry name" value="LysR_subst-bd"/>
</dbReference>
<name>A0A3B0XVR2_9ZZZZ</name>
<dbReference type="FunFam" id="1.10.10.10:FF:000001">
    <property type="entry name" value="LysR family transcriptional regulator"/>
    <property type="match status" value="1"/>
</dbReference>
<dbReference type="GO" id="GO:0003700">
    <property type="term" value="F:DNA-binding transcription factor activity"/>
    <property type="evidence" value="ECO:0007669"/>
    <property type="project" value="InterPro"/>
</dbReference>
<dbReference type="GO" id="GO:0043565">
    <property type="term" value="F:sequence-specific DNA binding"/>
    <property type="evidence" value="ECO:0007669"/>
    <property type="project" value="TreeGrafter"/>
</dbReference>
<organism evidence="6">
    <name type="scientific">hydrothermal vent metagenome</name>
    <dbReference type="NCBI Taxonomy" id="652676"/>
    <lineage>
        <taxon>unclassified sequences</taxon>
        <taxon>metagenomes</taxon>
        <taxon>ecological metagenomes</taxon>
    </lineage>
</organism>
<gene>
    <name evidence="6" type="ORF">MNBD_GAMMA10-2224</name>
</gene>
<dbReference type="EMBL" id="UOFJ01000663">
    <property type="protein sequence ID" value="VAW72438.1"/>
    <property type="molecule type" value="Genomic_DNA"/>
</dbReference>
<reference evidence="6" key="1">
    <citation type="submission" date="2018-06" db="EMBL/GenBank/DDBJ databases">
        <authorList>
            <person name="Zhirakovskaya E."/>
        </authorList>
    </citation>
    <scope>NUCLEOTIDE SEQUENCE</scope>
</reference>
<dbReference type="SUPFAM" id="SSF53850">
    <property type="entry name" value="Periplasmic binding protein-like II"/>
    <property type="match status" value="1"/>
</dbReference>
<feature type="domain" description="HTH lysR-type" evidence="5">
    <location>
        <begin position="2"/>
        <end position="59"/>
    </location>
</feature>
<evidence type="ECO:0000256" key="2">
    <source>
        <dbReference type="ARBA" id="ARBA00023015"/>
    </source>
</evidence>
<dbReference type="Gene3D" id="3.40.190.290">
    <property type="match status" value="1"/>
</dbReference>
<dbReference type="PANTHER" id="PTHR30537:SF5">
    <property type="entry name" value="HTH-TYPE TRANSCRIPTIONAL ACTIVATOR TTDR-RELATED"/>
    <property type="match status" value="1"/>
</dbReference>
<keyword evidence="2" id="KW-0805">Transcription regulation</keyword>
<dbReference type="SUPFAM" id="SSF46785">
    <property type="entry name" value="Winged helix' DNA-binding domain"/>
    <property type="match status" value="1"/>
</dbReference>
<keyword evidence="4" id="KW-0804">Transcription</keyword>
<dbReference type="Gene3D" id="1.10.10.10">
    <property type="entry name" value="Winged helix-like DNA-binding domain superfamily/Winged helix DNA-binding domain"/>
    <property type="match status" value="1"/>
</dbReference>
<evidence type="ECO:0000256" key="1">
    <source>
        <dbReference type="ARBA" id="ARBA00009437"/>
    </source>
</evidence>
<dbReference type="InterPro" id="IPR000847">
    <property type="entry name" value="LysR_HTH_N"/>
</dbReference>
<dbReference type="InterPro" id="IPR058163">
    <property type="entry name" value="LysR-type_TF_proteobact-type"/>
</dbReference>
<evidence type="ECO:0000259" key="5">
    <source>
        <dbReference type="PROSITE" id="PS50931"/>
    </source>
</evidence>
<evidence type="ECO:0000313" key="6">
    <source>
        <dbReference type="EMBL" id="VAW72438.1"/>
    </source>
</evidence>
<evidence type="ECO:0000256" key="4">
    <source>
        <dbReference type="ARBA" id="ARBA00023163"/>
    </source>
</evidence>
<sequence length="310" mass="35669">MWRYDDLAIFVSVVERGSFSAAAKKMKMPSSTVSRRLICLEADLNVKLLERTSRKIHLTEKGKTFFSQCLPLIQKLRESTHKLIESAHEIDGKLKITAPTYVGNELMSDLFTDFVKQNPDIELEILLSNDIEDILDEEIDIAIRIGPLKDSSLIAQHLWDIDYVLCASNVYIFENGMPQKLQELQSEHRMIFRTHQIPLVFRNRESSIEESVNTKSQLISNDIKFTIHAVCNDVGIACLPRMFIRNELESGRLVEVLPAYELMNKKTVYAVYPSKRYLPKKTKLLIQYIKEKSALLSKPAHKRRSTSDLL</sequence>
<dbReference type="Pfam" id="PF03466">
    <property type="entry name" value="LysR_substrate"/>
    <property type="match status" value="1"/>
</dbReference>
<comment type="similarity">
    <text evidence="1">Belongs to the LysR transcriptional regulatory family.</text>
</comment>
<dbReference type="PANTHER" id="PTHR30537">
    <property type="entry name" value="HTH-TYPE TRANSCRIPTIONAL REGULATOR"/>
    <property type="match status" value="1"/>
</dbReference>
<evidence type="ECO:0000256" key="3">
    <source>
        <dbReference type="ARBA" id="ARBA00023125"/>
    </source>
</evidence>
<dbReference type="CDD" id="cd08422">
    <property type="entry name" value="PBP2_CrgA_like"/>
    <property type="match status" value="1"/>
</dbReference>
<dbReference type="InterPro" id="IPR036390">
    <property type="entry name" value="WH_DNA-bd_sf"/>
</dbReference>